<feature type="transmembrane region" description="Helical" evidence="4">
    <location>
        <begin position="6"/>
        <end position="26"/>
    </location>
</feature>
<dbReference type="SMART" id="SM00342">
    <property type="entry name" value="HTH_ARAC"/>
    <property type="match status" value="1"/>
</dbReference>
<name>A0ABM9PLF6_9FLAO</name>
<evidence type="ECO:0000256" key="1">
    <source>
        <dbReference type="ARBA" id="ARBA00023015"/>
    </source>
</evidence>
<dbReference type="InterPro" id="IPR009057">
    <property type="entry name" value="Homeodomain-like_sf"/>
</dbReference>
<evidence type="ECO:0000313" key="6">
    <source>
        <dbReference type="EMBL" id="CAL2106502.1"/>
    </source>
</evidence>
<feature type="transmembrane region" description="Helical" evidence="4">
    <location>
        <begin position="63"/>
        <end position="80"/>
    </location>
</feature>
<feature type="transmembrane region" description="Helical" evidence="4">
    <location>
        <begin position="147"/>
        <end position="168"/>
    </location>
</feature>
<keyword evidence="2" id="KW-0238">DNA-binding</keyword>
<dbReference type="EMBL" id="CAXJRC010000015">
    <property type="protein sequence ID" value="CAL2106502.1"/>
    <property type="molecule type" value="Genomic_DNA"/>
</dbReference>
<dbReference type="PANTHER" id="PTHR43280">
    <property type="entry name" value="ARAC-FAMILY TRANSCRIPTIONAL REGULATOR"/>
    <property type="match status" value="1"/>
</dbReference>
<dbReference type="InterPro" id="IPR018060">
    <property type="entry name" value="HTH_AraC"/>
</dbReference>
<organism evidence="6 7">
    <name type="scientific">Tenacibaculum vairaonense</name>
    <dbReference type="NCBI Taxonomy" id="3137860"/>
    <lineage>
        <taxon>Bacteria</taxon>
        <taxon>Pseudomonadati</taxon>
        <taxon>Bacteroidota</taxon>
        <taxon>Flavobacteriia</taxon>
        <taxon>Flavobacteriales</taxon>
        <taxon>Flavobacteriaceae</taxon>
        <taxon>Tenacibaculum</taxon>
    </lineage>
</organism>
<reference evidence="6 7" key="1">
    <citation type="submission" date="2024-05" db="EMBL/GenBank/DDBJ databases">
        <authorList>
            <person name="Duchaud E."/>
        </authorList>
    </citation>
    <scope>NUCLEOTIDE SEQUENCE [LARGE SCALE GENOMIC DNA]</scope>
    <source>
        <strain evidence="6">Ena-SAMPLE-TAB-13-05-2024-13:56:06:370-140305</strain>
    </source>
</reference>
<feature type="transmembrane region" description="Helical" evidence="4">
    <location>
        <begin position="87"/>
        <end position="104"/>
    </location>
</feature>
<evidence type="ECO:0000256" key="4">
    <source>
        <dbReference type="SAM" id="Phobius"/>
    </source>
</evidence>
<feature type="transmembrane region" description="Helical" evidence="4">
    <location>
        <begin position="116"/>
        <end position="135"/>
    </location>
</feature>
<evidence type="ECO:0000256" key="3">
    <source>
        <dbReference type="ARBA" id="ARBA00023163"/>
    </source>
</evidence>
<feature type="transmembrane region" description="Helical" evidence="4">
    <location>
        <begin position="180"/>
        <end position="203"/>
    </location>
</feature>
<keyword evidence="3" id="KW-0804">Transcription</keyword>
<keyword evidence="1" id="KW-0805">Transcription regulation</keyword>
<evidence type="ECO:0000259" key="5">
    <source>
        <dbReference type="PROSITE" id="PS01124"/>
    </source>
</evidence>
<keyword evidence="4" id="KW-0812">Transmembrane</keyword>
<comment type="caution">
    <text evidence="6">The sequence shown here is derived from an EMBL/GenBank/DDBJ whole genome shotgun (WGS) entry which is preliminary data.</text>
</comment>
<proteinExistence type="predicted"/>
<dbReference type="SUPFAM" id="SSF46689">
    <property type="entry name" value="Homeodomain-like"/>
    <property type="match status" value="1"/>
</dbReference>
<evidence type="ECO:0000313" key="7">
    <source>
        <dbReference type="Proteomes" id="UP001497602"/>
    </source>
</evidence>
<protein>
    <submittedName>
        <fullName evidence="6">Helix-turn-helix domain-containing protein</fullName>
    </submittedName>
</protein>
<dbReference type="PANTHER" id="PTHR43280:SF29">
    <property type="entry name" value="ARAC-FAMILY TRANSCRIPTIONAL REGULATOR"/>
    <property type="match status" value="1"/>
</dbReference>
<keyword evidence="4" id="KW-1133">Transmembrane helix</keyword>
<feature type="transmembrane region" description="Helical" evidence="4">
    <location>
        <begin position="38"/>
        <end position="57"/>
    </location>
</feature>
<sequence>MFLIGILKFLAFAEFTILGLFCLLILDKLNKFDSKISRYMIFMYFFILLFEGVVNQFPDLKIFHYQFSFAESILYFYLIRTFTLSKYHYIIVLILITALNYFYTPVFELEFKLVDRIFNVNYSLFLLVMIINFIKKNSLRFYIANQYYIKFFIVLLFLTFISHLFFIIEDIFLGEYWLYNFIYILCDGVFVLIILFSCFRFFIFRKPFFGFVPVKEVARGSFIEKEIIYESCSLEEKREFEYLKCMLKEKELYKIHRLTIKEVGKKINMSPKRISVLINSFTDGNFNDLVNKIRVEDFKNKAQKEKYSNHSILGIATDAGFSSKAAFYRAFKKFESMTPTEFLKDLKR</sequence>
<dbReference type="PROSITE" id="PS01124">
    <property type="entry name" value="HTH_ARAC_FAMILY_2"/>
    <property type="match status" value="1"/>
</dbReference>
<feature type="domain" description="HTH araC/xylS-type" evidence="5">
    <location>
        <begin position="237"/>
        <end position="345"/>
    </location>
</feature>
<dbReference type="Pfam" id="PF12833">
    <property type="entry name" value="HTH_18"/>
    <property type="match status" value="1"/>
</dbReference>
<dbReference type="Proteomes" id="UP001497602">
    <property type="component" value="Unassembled WGS sequence"/>
</dbReference>
<accession>A0ABM9PLF6</accession>
<evidence type="ECO:0000256" key="2">
    <source>
        <dbReference type="ARBA" id="ARBA00023125"/>
    </source>
</evidence>
<keyword evidence="7" id="KW-1185">Reference proteome</keyword>
<gene>
    <name evidence="6" type="ORF">T190115A13A_230031</name>
</gene>
<keyword evidence="4" id="KW-0472">Membrane</keyword>
<dbReference type="Gene3D" id="1.10.10.60">
    <property type="entry name" value="Homeodomain-like"/>
    <property type="match status" value="1"/>
</dbReference>